<dbReference type="Pfam" id="PF20597">
    <property type="entry name" value="pAdhesive_15"/>
    <property type="match status" value="1"/>
</dbReference>
<keyword evidence="2" id="KW-0732">Signal</keyword>
<evidence type="ECO:0000259" key="4">
    <source>
        <dbReference type="Pfam" id="PF20597"/>
    </source>
</evidence>
<keyword evidence="6" id="KW-1185">Reference proteome</keyword>
<dbReference type="Pfam" id="PF19407">
    <property type="entry name" value="DUF5979"/>
    <property type="match status" value="3"/>
</dbReference>
<comment type="caution">
    <text evidence="5">The sequence shown here is derived from an EMBL/GenBank/DDBJ whole genome shotgun (WGS) entry which is preliminary data.</text>
</comment>
<evidence type="ECO:0000313" key="6">
    <source>
        <dbReference type="Proteomes" id="UP000504882"/>
    </source>
</evidence>
<feature type="domain" description="DUF5979" evidence="3">
    <location>
        <begin position="381"/>
        <end position="480"/>
    </location>
</feature>
<evidence type="ECO:0000313" key="5">
    <source>
        <dbReference type="EMBL" id="TDE95747.1"/>
    </source>
</evidence>
<keyword evidence="1" id="KW-0472">Membrane</keyword>
<dbReference type="InterPro" id="IPR046022">
    <property type="entry name" value="DUF5979"/>
</dbReference>
<feature type="domain" description="DUF5979" evidence="3">
    <location>
        <begin position="732"/>
        <end position="839"/>
    </location>
</feature>
<proteinExistence type="predicted"/>
<sequence length="1230" mass="126545">MPDTRRRLGAALIAAVLAASGAVALETGTAPTAVAAYPETFNPFAIGGGFTIYAREDATLGNTETEGSVAVGGELTKPGDGQFSLVHVVAGTGAYTLPTVDGDPTRLLIGSFSTESGGITAITSAGTSDPSLLGDLKMVERGGPFQPFSRADWLRLNTNPQNPDQTPLMDATHQQYPADAAPPQGATGAGSIYTADTSADAVTSYVEANREASWTESAQCLADVADPLQETGYQVAVAQDFGDRVVLAPLSPDRPNVVDYADIAGTALIQFSPGPEPGVANPLIIRVPTGTDEVIGAHTDPQGAFSPYILWDLSALSGPVDVTAAQGRIDGSIYAPEADVTVTAAPLDGQIIGRTVSTLGGEVHSFMFAGEIACTSDTGSFRLRKTTPGLDPADPAVADLAFTVNYTATDPDGDVSVGSLELPASGEWVDPGERFVEGTVVSFTEVTPPTVPGYSWGTTTITPNPLTITAGETVDVTVENIATANQGTFSVRKVVTIADGSSPALAGTVTVAWTALHRGAESGSGLLSVPLDGTAVSPPGDFPIGTVVTLVEDLSTVTTPPGYEWVASGWSPGQVIRITDATTPVEVTLTNVLAPAGTSTVTVLKEAGGEAADPRYEYSISYNIDPPSPGEQARRTRPIAVGEPITLSDLETGANTLELAEPVPLFDSQPVDVAQWEAPVFRVTTAEGTTDYPTAGFEGAVPLEDAIASIPMPEDGGTVEISVVNVQRTGTFTVAKDLTGIEPDDLPPGTEFTVSWTATTPLGDVVTGTLRLPADGTAVSPVDVDGVALQFPFGTTVTFQEETPPQFRGVVWGPGSVAPDPLIIGVGGATSVAATVTNTAIQVTGTFLVAKDLVGIDAAELTATSFTVNFLAVPPGGGVRTGSFDLPVDGTAAGPVDAQGAPVQFPLGTHILLAESIPPDEALPEHYVWAQPVWTPSRTLRIADPVEPATITVTNTAVEHAQIALTKVVVGEAQSLPDDAVFTVDWWLDGEPQPPLALAAGETVSSDRFVVGSIIEATEAVPPEIAGVTWATPVWTLDGQRLSIEDNGRTVLPVSSTRERPIELQLTNAMTNGTSAGFAVAKAVTGPAAGSVPPGLLYGVEYRIDGGDAIECSVAPGDPCLVDGLEPGALVQVRETVPPAIEGLQWQSPVWSVAGTTLTADEQGWVTVPLTGGAIVDLTLANVAAADRPTAGDLPATGSGGHPWTLLVSAGAILVGLMLVRARRLLINRA</sequence>
<reference evidence="5 6" key="1">
    <citation type="submission" date="2019-03" db="EMBL/GenBank/DDBJ databases">
        <title>Genomic features of bacteria from cold environments.</title>
        <authorList>
            <person name="Shen L."/>
        </authorList>
    </citation>
    <scope>NUCLEOTIDE SEQUENCE [LARGE SCALE GENOMIC DNA]</scope>
    <source>
        <strain evidence="6">T3246-1</strain>
    </source>
</reference>
<dbReference type="InterPro" id="IPR026588">
    <property type="entry name" value="Choice_anch_A"/>
</dbReference>
<dbReference type="EMBL" id="SMNA01000003">
    <property type="protein sequence ID" value="TDE95747.1"/>
    <property type="molecule type" value="Genomic_DNA"/>
</dbReference>
<accession>A0ABY2E582</accession>
<feature type="transmembrane region" description="Helical" evidence="1">
    <location>
        <begin position="1204"/>
        <end position="1222"/>
    </location>
</feature>
<name>A0ABY2E582_9MICO</name>
<dbReference type="NCBIfam" id="TIGR04215">
    <property type="entry name" value="choice_anch_A"/>
    <property type="match status" value="1"/>
</dbReference>
<gene>
    <name evidence="5" type="ORF">EXU48_05615</name>
</gene>
<feature type="domain" description="DUF5979" evidence="3">
    <location>
        <begin position="489"/>
        <end position="592"/>
    </location>
</feature>
<dbReference type="PROSITE" id="PS51318">
    <property type="entry name" value="TAT"/>
    <property type="match status" value="1"/>
</dbReference>
<dbReference type="Proteomes" id="UP000504882">
    <property type="component" value="Unassembled WGS sequence"/>
</dbReference>
<keyword evidence="1" id="KW-1133">Transmembrane helix</keyword>
<keyword evidence="1" id="KW-0812">Transmembrane</keyword>
<evidence type="ECO:0000256" key="2">
    <source>
        <dbReference type="SAM" id="SignalP"/>
    </source>
</evidence>
<organism evidence="5 6">
    <name type="scientific">Occultella glacieicola</name>
    <dbReference type="NCBI Taxonomy" id="2518684"/>
    <lineage>
        <taxon>Bacteria</taxon>
        <taxon>Bacillati</taxon>
        <taxon>Actinomycetota</taxon>
        <taxon>Actinomycetes</taxon>
        <taxon>Micrococcales</taxon>
        <taxon>Ruaniaceae</taxon>
        <taxon>Occultella</taxon>
    </lineage>
</organism>
<dbReference type="RefSeq" id="WP_133106676.1">
    <property type="nucleotide sequence ID" value="NZ_SMNA01000003.1"/>
</dbReference>
<feature type="chain" id="PRO_5045424688" evidence="2">
    <location>
        <begin position="25"/>
        <end position="1230"/>
    </location>
</feature>
<evidence type="ECO:0000259" key="3">
    <source>
        <dbReference type="Pfam" id="PF19407"/>
    </source>
</evidence>
<protein>
    <submittedName>
        <fullName evidence="5">Choice-of-anchor A family protein</fullName>
    </submittedName>
</protein>
<dbReference type="InterPro" id="IPR006311">
    <property type="entry name" value="TAT_signal"/>
</dbReference>
<evidence type="ECO:0000256" key="1">
    <source>
        <dbReference type="SAM" id="Phobius"/>
    </source>
</evidence>
<feature type="signal peptide" evidence="2">
    <location>
        <begin position="1"/>
        <end position="24"/>
    </location>
</feature>
<feature type="domain" description="Choice-of-anchor A" evidence="4">
    <location>
        <begin position="43"/>
        <end position="364"/>
    </location>
</feature>